<keyword evidence="5 10" id="KW-0812">Transmembrane</keyword>
<feature type="transmembrane region" description="Helical" evidence="10">
    <location>
        <begin position="12"/>
        <end position="31"/>
    </location>
</feature>
<dbReference type="InterPro" id="IPR034804">
    <property type="entry name" value="SQR/QFR_C/D"/>
</dbReference>
<dbReference type="GO" id="GO:0016020">
    <property type="term" value="C:membrane"/>
    <property type="evidence" value="ECO:0007669"/>
    <property type="project" value="UniProtKB-SubCell"/>
</dbReference>
<protein>
    <submittedName>
        <fullName evidence="11">Succinate dehydrogenase</fullName>
    </submittedName>
</protein>
<dbReference type="Pfam" id="PF01127">
    <property type="entry name" value="Sdh_cyt"/>
    <property type="match status" value="1"/>
</dbReference>
<dbReference type="STRING" id="32002.BVK87_11545"/>
<evidence type="ECO:0000256" key="1">
    <source>
        <dbReference type="ARBA" id="ARBA00001971"/>
    </source>
</evidence>
<dbReference type="OrthoDB" id="8779376at2"/>
<organism evidence="11 12">
    <name type="scientific">Achromobacter denitrificans</name>
    <name type="common">Alcaligenes denitrificans</name>
    <dbReference type="NCBI Taxonomy" id="32002"/>
    <lineage>
        <taxon>Bacteria</taxon>
        <taxon>Pseudomonadati</taxon>
        <taxon>Pseudomonadota</taxon>
        <taxon>Betaproteobacteria</taxon>
        <taxon>Burkholderiales</taxon>
        <taxon>Alcaligenaceae</taxon>
        <taxon>Achromobacter</taxon>
    </lineage>
</organism>
<evidence type="ECO:0000256" key="8">
    <source>
        <dbReference type="ARBA" id="ARBA00023004"/>
    </source>
</evidence>
<keyword evidence="9 10" id="KW-0472">Membrane</keyword>
<evidence type="ECO:0000256" key="3">
    <source>
        <dbReference type="ARBA" id="ARBA00004370"/>
    </source>
</evidence>
<evidence type="ECO:0000256" key="9">
    <source>
        <dbReference type="ARBA" id="ARBA00023136"/>
    </source>
</evidence>
<evidence type="ECO:0000313" key="12">
    <source>
        <dbReference type="Proteomes" id="UP000509782"/>
    </source>
</evidence>
<evidence type="ECO:0000256" key="7">
    <source>
        <dbReference type="ARBA" id="ARBA00022989"/>
    </source>
</evidence>
<keyword evidence="4" id="KW-0349">Heme</keyword>
<feature type="transmembrane region" description="Helical" evidence="10">
    <location>
        <begin position="86"/>
        <end position="110"/>
    </location>
</feature>
<evidence type="ECO:0000256" key="5">
    <source>
        <dbReference type="ARBA" id="ARBA00022692"/>
    </source>
</evidence>
<proteinExistence type="predicted"/>
<feature type="transmembrane region" description="Helical" evidence="10">
    <location>
        <begin position="51"/>
        <end position="74"/>
    </location>
</feature>
<dbReference type="GO" id="GO:0046872">
    <property type="term" value="F:metal ion binding"/>
    <property type="evidence" value="ECO:0007669"/>
    <property type="project" value="UniProtKB-KW"/>
</dbReference>
<accession>A0A427WR81</accession>
<gene>
    <name evidence="11" type="ORF">FOC81_01650</name>
</gene>
<dbReference type="InterPro" id="IPR000701">
    <property type="entry name" value="SuccDH_FuR_B_TM-su"/>
</dbReference>
<dbReference type="RefSeq" id="WP_088147476.1">
    <property type="nucleotide sequence ID" value="NZ_BLWG01000364.1"/>
</dbReference>
<keyword evidence="6" id="KW-0479">Metal-binding</keyword>
<dbReference type="Gene3D" id="1.20.1300.10">
    <property type="entry name" value="Fumarate reductase/succinate dehydrogenase, transmembrane subunit"/>
    <property type="match status" value="1"/>
</dbReference>
<comment type="cofactor">
    <cofactor evidence="1">
        <name>heme</name>
        <dbReference type="ChEBI" id="CHEBI:30413"/>
    </cofactor>
</comment>
<sequence length="111" mass="11856">MEARLFALQRLTAMVMAPFVFVHVGLVIYAVRGGLTAGEILSRTQGNWLWIAFYALFVLSVSIHVPIGVRNILIEWLRMSRAAASSVGLAFGAALLILGMRAVAAVGGLAS</sequence>
<evidence type="ECO:0000256" key="2">
    <source>
        <dbReference type="ARBA" id="ARBA00004050"/>
    </source>
</evidence>
<keyword evidence="7 10" id="KW-1133">Transmembrane helix</keyword>
<dbReference type="EMBL" id="CP054569">
    <property type="protein sequence ID" value="QKQ45483.1"/>
    <property type="molecule type" value="Genomic_DNA"/>
</dbReference>
<evidence type="ECO:0000313" key="11">
    <source>
        <dbReference type="EMBL" id="QKQ45483.1"/>
    </source>
</evidence>
<evidence type="ECO:0000256" key="10">
    <source>
        <dbReference type="SAM" id="Phobius"/>
    </source>
</evidence>
<comment type="function">
    <text evidence="2">Membrane-anchoring subunit of succinate dehydrogenase (SDH).</text>
</comment>
<evidence type="ECO:0000256" key="4">
    <source>
        <dbReference type="ARBA" id="ARBA00022617"/>
    </source>
</evidence>
<dbReference type="Proteomes" id="UP000509782">
    <property type="component" value="Chromosome"/>
</dbReference>
<name>A0A427WR81_ACHDE</name>
<comment type="subcellular location">
    <subcellularLocation>
        <location evidence="3">Membrane</location>
    </subcellularLocation>
</comment>
<dbReference type="SUPFAM" id="SSF81343">
    <property type="entry name" value="Fumarate reductase respiratory complex transmembrane subunits"/>
    <property type="match status" value="1"/>
</dbReference>
<keyword evidence="8" id="KW-0408">Iron</keyword>
<dbReference type="AlphaFoldDB" id="A0A427WR81"/>
<evidence type="ECO:0000256" key="6">
    <source>
        <dbReference type="ARBA" id="ARBA00022723"/>
    </source>
</evidence>
<reference evidence="11 12" key="1">
    <citation type="submission" date="2020-05" db="EMBL/GenBank/DDBJ databases">
        <title>FDA dAtabase for Regulatory Grade micrObial Sequences (FDA-ARGOS): Supporting development and validation of Infectious Disease Dx tests.</title>
        <authorList>
            <person name="Sproer C."/>
            <person name="Gronow S."/>
            <person name="Severitt S."/>
            <person name="Schroder I."/>
            <person name="Tallon L."/>
            <person name="Sadzewicz L."/>
            <person name="Zhao X."/>
            <person name="Vavikolanu K."/>
            <person name="Mehta A."/>
            <person name="Aluvathingal J."/>
            <person name="Nadendla S."/>
            <person name="Myers T."/>
            <person name="Yan Y."/>
            <person name="Sichtig H."/>
        </authorList>
    </citation>
    <scope>NUCLEOTIDE SEQUENCE [LARGE SCALE GENOMIC DNA]</scope>
    <source>
        <strain evidence="11 12">FDAARGOS_787</strain>
    </source>
</reference>